<feature type="transmembrane region" description="Helical" evidence="1">
    <location>
        <begin position="302"/>
        <end position="321"/>
    </location>
</feature>
<dbReference type="Proteomes" id="UP000538292">
    <property type="component" value="Unassembled WGS sequence"/>
</dbReference>
<reference evidence="2 3" key="1">
    <citation type="submission" date="2020-07" db="EMBL/GenBank/DDBJ databases">
        <title>Thermoactinomyces phylogeny.</title>
        <authorList>
            <person name="Dunlap C."/>
        </authorList>
    </citation>
    <scope>NUCLEOTIDE SEQUENCE [LARGE SCALE GENOMIC DNA]</scope>
    <source>
        <strain evidence="2 3">AMNI-1</strain>
    </source>
</reference>
<gene>
    <name evidence="2" type="ORF">H2C83_10250</name>
</gene>
<comment type="caution">
    <text evidence="2">The sequence shown here is derived from an EMBL/GenBank/DDBJ whole genome shotgun (WGS) entry which is preliminary data.</text>
</comment>
<feature type="transmembrane region" description="Helical" evidence="1">
    <location>
        <begin position="129"/>
        <end position="156"/>
    </location>
</feature>
<feature type="transmembrane region" description="Helical" evidence="1">
    <location>
        <begin position="198"/>
        <end position="216"/>
    </location>
</feature>
<feature type="transmembrane region" description="Helical" evidence="1">
    <location>
        <begin position="168"/>
        <end position="191"/>
    </location>
</feature>
<feature type="transmembrane region" description="Helical" evidence="1">
    <location>
        <begin position="242"/>
        <end position="263"/>
    </location>
</feature>
<keyword evidence="3" id="KW-1185">Reference proteome</keyword>
<dbReference type="RefSeq" id="WP_181740468.1">
    <property type="nucleotide sequence ID" value="NZ_JACEOL010000033.1"/>
</dbReference>
<feature type="transmembrane region" description="Helical" evidence="1">
    <location>
        <begin position="466"/>
        <end position="488"/>
    </location>
</feature>
<keyword evidence="1" id="KW-0812">Transmembrane</keyword>
<evidence type="ECO:0000313" key="2">
    <source>
        <dbReference type="EMBL" id="MBA4602685.1"/>
    </source>
</evidence>
<organism evidence="2 3">
    <name type="scientific">Thermoactinomyces mirandus</name>
    <dbReference type="NCBI Taxonomy" id="2756294"/>
    <lineage>
        <taxon>Bacteria</taxon>
        <taxon>Bacillati</taxon>
        <taxon>Bacillota</taxon>
        <taxon>Bacilli</taxon>
        <taxon>Bacillales</taxon>
        <taxon>Thermoactinomycetaceae</taxon>
        <taxon>Thermoactinomyces</taxon>
    </lineage>
</organism>
<keyword evidence="1" id="KW-0472">Membrane</keyword>
<feature type="transmembrane region" description="Helical" evidence="1">
    <location>
        <begin position="396"/>
        <end position="418"/>
    </location>
</feature>
<accession>A0A7W1XT25</accession>
<evidence type="ECO:0000256" key="1">
    <source>
        <dbReference type="SAM" id="Phobius"/>
    </source>
</evidence>
<feature type="transmembrane region" description="Helical" evidence="1">
    <location>
        <begin position="349"/>
        <end position="370"/>
    </location>
</feature>
<proteinExistence type="predicted"/>
<feature type="transmembrane region" description="Helical" evidence="1">
    <location>
        <begin position="438"/>
        <end position="459"/>
    </location>
</feature>
<dbReference type="EMBL" id="JACEOL010000033">
    <property type="protein sequence ID" value="MBA4602685.1"/>
    <property type="molecule type" value="Genomic_DNA"/>
</dbReference>
<evidence type="ECO:0000313" key="3">
    <source>
        <dbReference type="Proteomes" id="UP000538292"/>
    </source>
</evidence>
<feature type="transmembrane region" description="Helical" evidence="1">
    <location>
        <begin position="84"/>
        <end position="108"/>
    </location>
</feature>
<sequence>MFERLFKGTGSLTKLIFRQQRFKILVWLAGLVTVTLACASSYPNVYQDVPSKMAFAMTMDNPAMVAMLGPGYETEDYLASFGTLFAHECLLFTTIVAGIMSILQVVNVTRNDEENERIELIRALPVGRLAYLSGGMVVMFTTNVLLALLTGISLALLGIDGIDTEGAFLYGAILGATGLIFGIITALLAQLAETSRKTAILSFSVLIAAYLIRGIGDVSNETFSFFSPLGWAARAQVFVDNYWWPILLAAALSMIIAFATFYLNSIRDMGAGFLPERKGKKQASPILQTIFGLVFRLQRTSILAWTIGIFALSASFGAVLGDLETYFADIEFMQAFISNEAGESITDQFVTLLIAIMSLIALIPSVSVVLKLKGEENKNLTENIYSRAVSRTRLLANYYLLAVIVNFIMQLMIVLGLWSVGQLVMEEAIAFGSTFTSAFAYLPAMWAVIGLAGLFVGTLPRASGLVWLYVIYCFIVIYLSEVLDFPQWMNNLSVFEHVPEYPIEELNFAAMAVLTFIATVMAICGMIAYNHRDITG</sequence>
<name>A0A7W1XT25_9BACL</name>
<feature type="transmembrane region" description="Helical" evidence="1">
    <location>
        <begin position="508"/>
        <end position="529"/>
    </location>
</feature>
<dbReference type="AlphaFoldDB" id="A0A7W1XT25"/>
<keyword evidence="1" id="KW-1133">Transmembrane helix</keyword>
<protein>
    <submittedName>
        <fullName evidence="2">ABC transporter permease</fullName>
    </submittedName>
</protein>